<dbReference type="InterPro" id="IPR037171">
    <property type="entry name" value="NagB/RpiA_transferase-like"/>
</dbReference>
<protein>
    <submittedName>
        <fullName evidence="6">DeoR faimly transcriptional regulator</fullName>
    </submittedName>
</protein>
<accession>A0ABR4WQ80</accession>
<dbReference type="RefSeq" id="WP_035599454.1">
    <property type="nucleotide sequence ID" value="NZ_JOKD01000063.1"/>
</dbReference>
<dbReference type="InterPro" id="IPR014036">
    <property type="entry name" value="DeoR-like_C"/>
</dbReference>
<dbReference type="SUPFAM" id="SSF100950">
    <property type="entry name" value="NagB/RpiA/CoA transferase-like"/>
    <property type="match status" value="1"/>
</dbReference>
<evidence type="ECO:0000256" key="1">
    <source>
        <dbReference type="ARBA" id="ARBA00023015"/>
    </source>
</evidence>
<dbReference type="InterPro" id="IPR018356">
    <property type="entry name" value="Tscrpt_reg_HTH_DeoR_CS"/>
</dbReference>
<dbReference type="EMBL" id="JOKD01000063">
    <property type="protein sequence ID" value="KGE76873.1"/>
    <property type="molecule type" value="Genomic_DNA"/>
</dbReference>
<dbReference type="PANTHER" id="PTHR30363:SF8">
    <property type="entry name" value="DEOXYRIBOSE OPERON REPRESSOR"/>
    <property type="match status" value="1"/>
</dbReference>
<dbReference type="Pfam" id="PF00455">
    <property type="entry name" value="DeoRC"/>
    <property type="match status" value="1"/>
</dbReference>
<keyword evidence="1" id="KW-0805">Transcription regulation</keyword>
<evidence type="ECO:0000313" key="6">
    <source>
        <dbReference type="EMBL" id="KGE76873.1"/>
    </source>
</evidence>
<dbReference type="PROSITE" id="PS00894">
    <property type="entry name" value="HTH_DEOR_1"/>
    <property type="match status" value="1"/>
</dbReference>
<dbReference type="SMART" id="SM01134">
    <property type="entry name" value="DeoRC"/>
    <property type="match status" value="1"/>
</dbReference>
<feature type="domain" description="DeoR-like transcriptional repressor C-terminal sensor" evidence="4">
    <location>
        <begin position="77"/>
        <end position="234"/>
    </location>
</feature>
<dbReference type="InterPro" id="IPR001034">
    <property type="entry name" value="DeoR_HTH"/>
</dbReference>
<evidence type="ECO:0000313" key="7">
    <source>
        <dbReference type="Proteomes" id="UP000029721"/>
    </source>
</evidence>
<comment type="caution">
    <text evidence="6">The sequence shown here is derived from an EMBL/GenBank/DDBJ whole genome shotgun (WGS) entry which is preliminary data.</text>
</comment>
<dbReference type="Pfam" id="PF08220">
    <property type="entry name" value="HTH_DeoR"/>
    <property type="match status" value="1"/>
</dbReference>
<feature type="domain" description="HTH deoR-type" evidence="5">
    <location>
        <begin position="10"/>
        <end position="43"/>
    </location>
</feature>
<evidence type="ECO:0000259" key="4">
    <source>
        <dbReference type="Pfam" id="PF00455"/>
    </source>
</evidence>
<name>A0ABR4WQ80_9GAMM</name>
<evidence type="ECO:0000259" key="5">
    <source>
        <dbReference type="Pfam" id="PF08220"/>
    </source>
</evidence>
<gene>
    <name evidence="6" type="ORF">FP66_13950</name>
</gene>
<keyword evidence="7" id="KW-1185">Reference proteome</keyword>
<proteinExistence type="predicted"/>
<dbReference type="Proteomes" id="UP000029721">
    <property type="component" value="Unassembled WGS sequence"/>
</dbReference>
<dbReference type="PANTHER" id="PTHR30363">
    <property type="entry name" value="HTH-TYPE TRANSCRIPTIONAL REGULATOR SRLR-RELATED"/>
    <property type="match status" value="1"/>
</dbReference>
<keyword evidence="3" id="KW-0804">Transcription</keyword>
<evidence type="ECO:0000256" key="3">
    <source>
        <dbReference type="ARBA" id="ARBA00023163"/>
    </source>
</evidence>
<reference evidence="6 7" key="1">
    <citation type="submission" date="2014-06" db="EMBL/GenBank/DDBJ databases">
        <title>Draft genome sequence of an extremely salt tolerant bacteria Halomonas salina/CIFRI 1.</title>
        <authorList>
            <person name="Behera B.D."/>
            <person name="Meena D.K."/>
            <person name="Das P."/>
            <person name="Maharana J."/>
            <person name="Paria P."/>
            <person name="Sharma A.P."/>
            <person name="Shamsudheen K.V."/>
            <person name="Rijit J."/>
            <person name="Dixit V."/>
            <person name="Verma A."/>
            <person name="Scaria V."/>
            <person name="Sivasubbu S."/>
        </authorList>
    </citation>
    <scope>NUCLEOTIDE SEQUENCE [LARGE SCALE GENOMIC DNA]</scope>
    <source>
        <strain evidence="6 7">CIFRI 1</strain>
    </source>
</reference>
<evidence type="ECO:0000256" key="2">
    <source>
        <dbReference type="ARBA" id="ARBA00023125"/>
    </source>
</evidence>
<sequence length="240" mass="25690">MNERSEGRLMRLQHALGQGGSLRLAEAAALCGVSEMTIRRDLAGSDGSLALIGGHLMLAGDPRHDPVYDLAVQRDRNAEAKRRLCERALATLEEGDTLFIDCGTTLAPLAASLPDDMSLTVVTYALNIAEAVSKRPGVRLWLLGGVYHASSRSFSSDDMSETIRGFGINKAFLTAAGVDERQGLSCFHFHEVAPKQAAIATAQRRVLVVDASKQGMVRPARFAGLEDVDQVIAEEAGDGD</sequence>
<dbReference type="InterPro" id="IPR050313">
    <property type="entry name" value="Carb_Metab_HTH_regulators"/>
</dbReference>
<keyword evidence="2" id="KW-0238">DNA-binding</keyword>
<organism evidence="6 7">
    <name type="scientific">Halomonas salina</name>
    <dbReference type="NCBI Taxonomy" id="42565"/>
    <lineage>
        <taxon>Bacteria</taxon>
        <taxon>Pseudomonadati</taxon>
        <taxon>Pseudomonadota</taxon>
        <taxon>Gammaproteobacteria</taxon>
        <taxon>Oceanospirillales</taxon>
        <taxon>Halomonadaceae</taxon>
        <taxon>Halomonas</taxon>
    </lineage>
</organism>